<name>A0A368ZDM6_9FLAO</name>
<dbReference type="AlphaFoldDB" id="A0A368ZDM6"/>
<feature type="signal peptide" evidence="1">
    <location>
        <begin position="1"/>
        <end position="20"/>
    </location>
</feature>
<dbReference type="OrthoDB" id="1452157at2"/>
<reference evidence="3 4" key="1">
    <citation type="submission" date="2018-07" db="EMBL/GenBank/DDBJ databases">
        <title>Genomic Encyclopedia of Type Strains, Phase III (KMG-III): the genomes of soil and plant-associated and newly described type strains.</title>
        <authorList>
            <person name="Whitman W."/>
        </authorList>
    </citation>
    <scope>NUCLEOTIDE SEQUENCE [LARGE SCALE GENOMIC DNA]</scope>
    <source>
        <strain evidence="3 4">CECT 7958</strain>
    </source>
</reference>
<feature type="domain" description="DUF6268" evidence="2">
    <location>
        <begin position="90"/>
        <end position="276"/>
    </location>
</feature>
<keyword evidence="1" id="KW-0732">Signal</keyword>
<dbReference type="EMBL" id="QPJO01000003">
    <property type="protein sequence ID" value="RCW91352.1"/>
    <property type="molecule type" value="Genomic_DNA"/>
</dbReference>
<dbReference type="Pfam" id="PF19783">
    <property type="entry name" value="DUF6268"/>
    <property type="match status" value="1"/>
</dbReference>
<keyword evidence="4" id="KW-1185">Reference proteome</keyword>
<comment type="caution">
    <text evidence="3">The sequence shown here is derived from an EMBL/GenBank/DDBJ whole genome shotgun (WGS) entry which is preliminary data.</text>
</comment>
<sequence>MRKNTLQYILVCFISVTAYGQNMFTTTGDADFIALDYANYIDVNDIQIEDKAIAIDFGSLLKASRFGFGIKYTEQSIDFMDYDHYHDFSAFNDVHTIELYLKYHQSINEQWDMDVTLAPYLSSTFEEAIGSEDFIFSYALNFTRVWDNEGLRSYLKLGAGYGALFGEPNFYPLVSYSSEITEKFRVEIGLPVTGLYYKINDQSRIDFTAQPESIYANNSSGFGFSNDQLYEDSKLELKALKLAAGYHFQFDSNWAANFNVGYLTASEFSIQDSDTTIIDFEANNSIALSIGISFNINNK</sequence>
<dbReference type="Proteomes" id="UP000253436">
    <property type="component" value="Unassembled WGS sequence"/>
</dbReference>
<dbReference type="RefSeq" id="WP_114309868.1">
    <property type="nucleotide sequence ID" value="NZ_QPJO01000003.1"/>
</dbReference>
<feature type="chain" id="PRO_5017075945" description="DUF6268 domain-containing protein" evidence="1">
    <location>
        <begin position="21"/>
        <end position="299"/>
    </location>
</feature>
<evidence type="ECO:0000313" key="4">
    <source>
        <dbReference type="Proteomes" id="UP000253436"/>
    </source>
</evidence>
<evidence type="ECO:0000313" key="3">
    <source>
        <dbReference type="EMBL" id="RCW91352.1"/>
    </source>
</evidence>
<dbReference type="InterPro" id="IPR046235">
    <property type="entry name" value="DUF6268"/>
</dbReference>
<protein>
    <recommendedName>
        <fullName evidence="2">DUF6268 domain-containing protein</fullName>
    </recommendedName>
</protein>
<organism evidence="3 4">
    <name type="scientific">Winogradskyella arenosi</name>
    <dbReference type="NCBI Taxonomy" id="533325"/>
    <lineage>
        <taxon>Bacteria</taxon>
        <taxon>Pseudomonadati</taxon>
        <taxon>Bacteroidota</taxon>
        <taxon>Flavobacteriia</taxon>
        <taxon>Flavobacteriales</taxon>
        <taxon>Flavobacteriaceae</taxon>
        <taxon>Winogradskyella</taxon>
    </lineage>
</organism>
<evidence type="ECO:0000256" key="1">
    <source>
        <dbReference type="SAM" id="SignalP"/>
    </source>
</evidence>
<evidence type="ECO:0000259" key="2">
    <source>
        <dbReference type="Pfam" id="PF19783"/>
    </source>
</evidence>
<accession>A0A368ZDM6</accession>
<gene>
    <name evidence="3" type="ORF">DFQ08_103180</name>
</gene>
<proteinExistence type="predicted"/>